<sequence precursor="true">MTRTTRFKHWLVAAACVATLASHSPPSQAQAPQGSSLAMPPSSNNASLTRGQELLSGAQAALGKRDLAAAVGNYREIAALTAQQPSLRAGAAALRKALIQHGIEAQLLPAVANAPAGSPATSGSPAANPVTADAASQQVLQLIAQSQMALDKGDVQAAVNLTKQAKAVRLSQEQLAKVQTPLWKMTLAVDSAAKRRGLPGVTGPVPQATGFPVVQAGAVMPAGGSATASAGDIRRADYSSQATGPAAATPAQATGPAVLTAPPAAQPVNDQEGLRLYQQGVEALSAGRSEEARQLFVQAWQYEKTLDVETRRQLQAKLQLMQQPAAPPMGPNGELSALAQVDQETLRNRQRLYRQVTAELGVAYNDRINKPIESLGRINKLRATVVDSDVDESAKKALLAMVDRAIGEQQKYVEENRADIELGIRNDQIRLDLENERKMRLETDDMIAEKVEMFDQLMQERRFAEALVVAKQVQALAPGSTIGTQMMLSSRTQVRRLNAQDVIDRNEGAFVDYLLDAQDLNMVSPDQSMAFPDADAWRDLTGMRAGLNRGNDSLSAAEQEIKRLLETKVDVKFRKQPLGEVLKTLEMVTGVPLFIDEKALATARVDSSTPVTLDLTSQISLKNALNLILGQFDLTYAIGNDVLQITTNEVKRGQLQVRYYKVADLVTPIPNFATSYEDGLAGALKAAYQMNTASNTVQYAPVSAFGLAGEPSPMAVNQNPNMLAQYGNPMNAMSPMMPGASAPMRGAAGGGSLADFTQIMQLIETTIAPDTWEAMGGPSTMAPYAQNLSLVVSTTSDVHDQILDLLANLRRLQNLQVTIEVRFISLSDSFFEQIGVDFDVAFDDNVTDLPADDSGNSVAVGLSGPGRSFTTDLDLRFENNNFNVAPIFGGVDAGALSTFGFAILSDIEAFFFVQAAQGDNRTNVMQAPKVTLFDGQSASIQDVSQRPFVTSISPVVGDFAVAQQPIIVVLNEGTELNVQAVVSDDKRFVRLTLVPFFSQIGDVDTFTFTGSSTSSSSSETVDPDTGEPIESDDSEVVTQGSTVQLPTFAFTSVNTTVSVPDGGTILLGGIKRLREGRGERGLPILSKLPYINRLFRNTAIGRDASSLMLMVTPRIIIQEEEEIAQTGFDPNN</sequence>
<dbReference type="RefSeq" id="WP_238388782.1">
    <property type="nucleotide sequence ID" value="NZ_LWSJ01000051.1"/>
</dbReference>
<reference evidence="5 6" key="1">
    <citation type="submission" date="2019-08" db="EMBL/GenBank/DDBJ databases">
        <title>Deep-cultivation of Planctomycetes and their phenomic and genomic characterization uncovers novel biology.</title>
        <authorList>
            <person name="Wiegand S."/>
            <person name="Jogler M."/>
            <person name="Boedeker C."/>
            <person name="Pinto D."/>
            <person name="Vollmers J."/>
            <person name="Rivas-Marin E."/>
            <person name="Kohn T."/>
            <person name="Peeters S.H."/>
            <person name="Heuer A."/>
            <person name="Rast P."/>
            <person name="Oberbeckmann S."/>
            <person name="Bunk B."/>
            <person name="Jeske O."/>
            <person name="Meyerdierks A."/>
            <person name="Storesund J.E."/>
            <person name="Kallscheuer N."/>
            <person name="Luecker S."/>
            <person name="Lage O.M."/>
            <person name="Pohl T."/>
            <person name="Merkel B.J."/>
            <person name="Hornburger P."/>
            <person name="Mueller R.-W."/>
            <person name="Bruemmer F."/>
            <person name="Labrenz M."/>
            <person name="Spormann A.M."/>
            <person name="Op den Camp H."/>
            <person name="Overmann J."/>
            <person name="Amann R."/>
            <person name="Jetten M.S.M."/>
            <person name="Mascher T."/>
            <person name="Medema M.H."/>
            <person name="Devos D.P."/>
            <person name="Kaster A.-K."/>
            <person name="Ovreas L."/>
            <person name="Rohde M."/>
            <person name="Galperin M.Y."/>
            <person name="Jogler C."/>
        </authorList>
    </citation>
    <scope>NUCLEOTIDE SEQUENCE [LARGE SCALE GENOMIC DNA]</scope>
    <source>
        <strain evidence="5 6">UC8</strain>
    </source>
</reference>
<name>A0A5B9QLA3_9BACT</name>
<dbReference type="InterPro" id="IPR051808">
    <property type="entry name" value="Type_IV_pilus_biogenesis"/>
</dbReference>
<proteinExistence type="inferred from homology"/>
<gene>
    <name evidence="5" type="ORF">UC8_05190</name>
</gene>
<feature type="region of interest" description="Disordered" evidence="2">
    <location>
        <begin position="1009"/>
        <end position="1036"/>
    </location>
</feature>
<organism evidence="5 6">
    <name type="scientific">Roseimaritima ulvae</name>
    <dbReference type="NCBI Taxonomy" id="980254"/>
    <lineage>
        <taxon>Bacteria</taxon>
        <taxon>Pseudomonadati</taxon>
        <taxon>Planctomycetota</taxon>
        <taxon>Planctomycetia</taxon>
        <taxon>Pirellulales</taxon>
        <taxon>Pirellulaceae</taxon>
        <taxon>Roseimaritima</taxon>
    </lineage>
</organism>
<feature type="chain" id="PRO_5022838589" evidence="3">
    <location>
        <begin position="30"/>
        <end position="1132"/>
    </location>
</feature>
<feature type="compositionally biased region" description="Low complexity" evidence="2">
    <location>
        <begin position="1009"/>
        <end position="1020"/>
    </location>
</feature>
<dbReference type="Proteomes" id="UP000325286">
    <property type="component" value="Chromosome"/>
</dbReference>
<dbReference type="InterPro" id="IPR004845">
    <property type="entry name" value="T2SS_GspD_CS"/>
</dbReference>
<dbReference type="Pfam" id="PF00263">
    <property type="entry name" value="Secretin"/>
    <property type="match status" value="1"/>
</dbReference>
<dbReference type="AlphaFoldDB" id="A0A5B9QLA3"/>
<evidence type="ECO:0000256" key="2">
    <source>
        <dbReference type="SAM" id="MobiDB-lite"/>
    </source>
</evidence>
<protein>
    <submittedName>
        <fullName evidence="5">Outer membrane porin HofQ</fullName>
    </submittedName>
</protein>
<dbReference type="GO" id="GO:0009306">
    <property type="term" value="P:protein secretion"/>
    <property type="evidence" value="ECO:0007669"/>
    <property type="project" value="InterPro"/>
</dbReference>
<dbReference type="EMBL" id="CP042914">
    <property type="protein sequence ID" value="QEG38562.1"/>
    <property type="molecule type" value="Genomic_DNA"/>
</dbReference>
<evidence type="ECO:0000256" key="3">
    <source>
        <dbReference type="SAM" id="SignalP"/>
    </source>
</evidence>
<keyword evidence="6" id="KW-1185">Reference proteome</keyword>
<dbReference type="InterPro" id="IPR004846">
    <property type="entry name" value="T2SS/T3SS_dom"/>
</dbReference>
<accession>A0A5B9QLA3</accession>
<dbReference type="KEGG" id="rul:UC8_05190"/>
<comment type="similarity">
    <text evidence="1">Belongs to the bacterial secretin family.</text>
</comment>
<feature type="signal peptide" evidence="3">
    <location>
        <begin position="1"/>
        <end position="29"/>
    </location>
</feature>
<feature type="compositionally biased region" description="Acidic residues" evidence="2">
    <location>
        <begin position="1021"/>
        <end position="1035"/>
    </location>
</feature>
<dbReference type="PROSITE" id="PS00875">
    <property type="entry name" value="T2SP_D"/>
    <property type="match status" value="1"/>
</dbReference>
<feature type="domain" description="Type II/III secretion system secretin-like" evidence="4">
    <location>
        <begin position="916"/>
        <end position="1116"/>
    </location>
</feature>
<feature type="region of interest" description="Disordered" evidence="2">
    <location>
        <begin position="24"/>
        <end position="48"/>
    </location>
</feature>
<evidence type="ECO:0000313" key="6">
    <source>
        <dbReference type="Proteomes" id="UP000325286"/>
    </source>
</evidence>
<evidence type="ECO:0000259" key="4">
    <source>
        <dbReference type="Pfam" id="PF00263"/>
    </source>
</evidence>
<evidence type="ECO:0000256" key="1">
    <source>
        <dbReference type="RuleBase" id="RU004003"/>
    </source>
</evidence>
<dbReference type="PANTHER" id="PTHR30604:SF1">
    <property type="entry name" value="DNA UTILIZATION PROTEIN HOFQ"/>
    <property type="match status" value="1"/>
</dbReference>
<evidence type="ECO:0000313" key="5">
    <source>
        <dbReference type="EMBL" id="QEG38562.1"/>
    </source>
</evidence>
<dbReference type="PANTHER" id="PTHR30604">
    <property type="entry name" value="PROTEIN TRANSPORT PROTEIN HOFQ"/>
    <property type="match status" value="1"/>
</dbReference>
<keyword evidence="3" id="KW-0732">Signal</keyword>